<evidence type="ECO:0000256" key="1">
    <source>
        <dbReference type="SAM" id="Phobius"/>
    </source>
</evidence>
<accession>A0A850GZB5</accession>
<dbReference type="RefSeq" id="WP_176266122.1">
    <property type="nucleotide sequence ID" value="NZ_JABWGV010000001.1"/>
</dbReference>
<sequence length="56" mass="5947">MNEHNIVSLVSLVGFLILAVSALGAHRLSLKKSVIMALGWAAIFAIVVLFISLIAD</sequence>
<keyword evidence="1" id="KW-0472">Membrane</keyword>
<gene>
    <name evidence="2" type="ORF">HUV48_02190</name>
</gene>
<protein>
    <submittedName>
        <fullName evidence="2">Uncharacterized protein</fullName>
    </submittedName>
</protein>
<comment type="caution">
    <text evidence="2">The sequence shown here is derived from an EMBL/GenBank/DDBJ whole genome shotgun (WGS) entry which is preliminary data.</text>
</comment>
<keyword evidence="1" id="KW-0812">Transmembrane</keyword>
<keyword evidence="1" id="KW-1133">Transmembrane helix</keyword>
<dbReference type="EMBL" id="JABWGV010000001">
    <property type="protein sequence ID" value="NVD43826.1"/>
    <property type="molecule type" value="Genomic_DNA"/>
</dbReference>
<dbReference type="AlphaFoldDB" id="A0A850GZB5"/>
<feature type="transmembrane region" description="Helical" evidence="1">
    <location>
        <begin position="6"/>
        <end position="25"/>
    </location>
</feature>
<proteinExistence type="predicted"/>
<reference evidence="2 3" key="1">
    <citation type="submission" date="2020-06" db="EMBL/GenBank/DDBJ databases">
        <title>Altererythrobacter sp. HHU K3-1.</title>
        <authorList>
            <person name="Zhang D."/>
            <person name="Xue H."/>
        </authorList>
    </citation>
    <scope>NUCLEOTIDE SEQUENCE [LARGE SCALE GENOMIC DNA]</scope>
    <source>
        <strain evidence="2 3">HHU K3-1</strain>
    </source>
</reference>
<evidence type="ECO:0000313" key="2">
    <source>
        <dbReference type="EMBL" id="NVD43826.1"/>
    </source>
</evidence>
<name>A0A850GZB5_9SPHN</name>
<feature type="transmembrane region" description="Helical" evidence="1">
    <location>
        <begin position="37"/>
        <end position="55"/>
    </location>
</feature>
<organism evidence="2 3">
    <name type="scientific">Qipengyuania atrilutea</name>
    <dbReference type="NCBI Taxonomy" id="2744473"/>
    <lineage>
        <taxon>Bacteria</taxon>
        <taxon>Pseudomonadati</taxon>
        <taxon>Pseudomonadota</taxon>
        <taxon>Alphaproteobacteria</taxon>
        <taxon>Sphingomonadales</taxon>
        <taxon>Erythrobacteraceae</taxon>
        <taxon>Qipengyuania</taxon>
    </lineage>
</organism>
<dbReference type="Proteomes" id="UP000561438">
    <property type="component" value="Unassembled WGS sequence"/>
</dbReference>
<evidence type="ECO:0000313" key="3">
    <source>
        <dbReference type="Proteomes" id="UP000561438"/>
    </source>
</evidence>
<keyword evidence="3" id="KW-1185">Reference proteome</keyword>